<evidence type="ECO:0000256" key="1">
    <source>
        <dbReference type="SAM" id="MobiDB-lite"/>
    </source>
</evidence>
<name>A0AAE0XUT2_9GAST</name>
<keyword evidence="3" id="KW-1185">Reference proteome</keyword>
<dbReference type="AlphaFoldDB" id="A0AAE0XUT2"/>
<accession>A0AAE0XUT2</accession>
<comment type="caution">
    <text evidence="2">The sequence shown here is derived from an EMBL/GenBank/DDBJ whole genome shotgun (WGS) entry which is preliminary data.</text>
</comment>
<protein>
    <submittedName>
        <fullName evidence="2">Uncharacterized protein</fullName>
    </submittedName>
</protein>
<gene>
    <name evidence="2" type="ORF">RRG08_002686</name>
</gene>
<dbReference type="Proteomes" id="UP001283361">
    <property type="component" value="Unassembled WGS sequence"/>
</dbReference>
<dbReference type="EMBL" id="JAWDGP010007584">
    <property type="protein sequence ID" value="KAK3712356.1"/>
    <property type="molecule type" value="Genomic_DNA"/>
</dbReference>
<evidence type="ECO:0000313" key="3">
    <source>
        <dbReference type="Proteomes" id="UP001283361"/>
    </source>
</evidence>
<organism evidence="2 3">
    <name type="scientific">Elysia crispata</name>
    <name type="common">lettuce slug</name>
    <dbReference type="NCBI Taxonomy" id="231223"/>
    <lineage>
        <taxon>Eukaryota</taxon>
        <taxon>Metazoa</taxon>
        <taxon>Spiralia</taxon>
        <taxon>Lophotrochozoa</taxon>
        <taxon>Mollusca</taxon>
        <taxon>Gastropoda</taxon>
        <taxon>Heterobranchia</taxon>
        <taxon>Euthyneura</taxon>
        <taxon>Panpulmonata</taxon>
        <taxon>Sacoglossa</taxon>
        <taxon>Placobranchoidea</taxon>
        <taxon>Plakobranchidae</taxon>
        <taxon>Elysia</taxon>
    </lineage>
</organism>
<sequence length="115" mass="12883">MHCLPGRSPRRRVTEPGLRSGHQGCVSVEKGGRRPLSTPDDALMMTYIAPYFLTKLLSPFFMESVPQAHQNVPRKSNVGSLSFRVFCQPPRLSPIVCHSGMHSRLLLPFPLDWGL</sequence>
<reference evidence="2" key="1">
    <citation type="journal article" date="2023" name="G3 (Bethesda)">
        <title>A reference genome for the long-term kleptoplast-retaining sea slug Elysia crispata morphotype clarki.</title>
        <authorList>
            <person name="Eastman K.E."/>
            <person name="Pendleton A.L."/>
            <person name="Shaikh M.A."/>
            <person name="Suttiyut T."/>
            <person name="Ogas R."/>
            <person name="Tomko P."/>
            <person name="Gavelis G."/>
            <person name="Widhalm J.R."/>
            <person name="Wisecaver J.H."/>
        </authorList>
    </citation>
    <scope>NUCLEOTIDE SEQUENCE</scope>
    <source>
        <strain evidence="2">ECLA1</strain>
    </source>
</reference>
<evidence type="ECO:0000313" key="2">
    <source>
        <dbReference type="EMBL" id="KAK3712356.1"/>
    </source>
</evidence>
<feature type="region of interest" description="Disordered" evidence="1">
    <location>
        <begin position="1"/>
        <end position="33"/>
    </location>
</feature>
<proteinExistence type="predicted"/>